<evidence type="ECO:0000256" key="2">
    <source>
        <dbReference type="ARBA" id="ARBA00005810"/>
    </source>
</evidence>
<reference evidence="14 15" key="1">
    <citation type="submission" date="2022-09" db="EMBL/GenBank/DDBJ databases">
        <title>Chelativorans salina sp. nov., a novel slightly halophilic bacterium isolated from a saline lake sediment enrichment.</title>
        <authorList>
            <person name="Gao L."/>
            <person name="Fang B.-Z."/>
            <person name="Li W.-J."/>
        </authorList>
    </citation>
    <scope>NUCLEOTIDE SEQUENCE [LARGE SCALE GENOMIC DNA]</scope>
    <source>
        <strain evidence="14 15">EGI FJ00035</strain>
    </source>
</reference>
<evidence type="ECO:0000256" key="10">
    <source>
        <dbReference type="ARBA" id="ARBA00029409"/>
    </source>
</evidence>
<proteinExistence type="inferred from homology"/>
<dbReference type="RefSeq" id="WP_260902651.1">
    <property type="nucleotide sequence ID" value="NZ_JAOCZP010000003.1"/>
</dbReference>
<comment type="similarity">
    <text evidence="2">Belongs to the HPPK family.</text>
</comment>
<keyword evidence="6" id="KW-0547">Nucleotide-binding</keyword>
<dbReference type="NCBIfam" id="TIGR01498">
    <property type="entry name" value="folK"/>
    <property type="match status" value="1"/>
</dbReference>
<keyword evidence="15" id="KW-1185">Reference proteome</keyword>
<accession>A0ABT2LPL3</accession>
<dbReference type="Proteomes" id="UP001320831">
    <property type="component" value="Unassembled WGS sequence"/>
</dbReference>
<keyword evidence="9" id="KW-0289">Folate biosynthesis</keyword>
<sequence>MTGRNETRVFLGLGGNIGEPAKAMAAALRALNADADVQVEKVSSLYRTPPWGIEDQPDFLNAVAEIRTGLPPRRLLQLCLDTERALKRERRERWGPRLIDIDILVFGRQRVSEGGLVIPHPRMLERAFVLLPLAEIAPDLVVEGRRVAEHLEALDVSGIDQVSADGDWWREGV</sequence>
<keyword evidence="8" id="KW-0067">ATP-binding</keyword>
<evidence type="ECO:0000256" key="12">
    <source>
        <dbReference type="ARBA" id="ARBA00033413"/>
    </source>
</evidence>
<dbReference type="CDD" id="cd00483">
    <property type="entry name" value="HPPK"/>
    <property type="match status" value="1"/>
</dbReference>
<feature type="domain" description="7,8-dihydro-6-hydroxymethylpterin-pyrophosphokinase" evidence="13">
    <location>
        <begin position="93"/>
        <end position="104"/>
    </location>
</feature>
<evidence type="ECO:0000256" key="7">
    <source>
        <dbReference type="ARBA" id="ARBA00022777"/>
    </source>
</evidence>
<dbReference type="InterPro" id="IPR035907">
    <property type="entry name" value="Hppk_sf"/>
</dbReference>
<dbReference type="PROSITE" id="PS00794">
    <property type="entry name" value="HPPK"/>
    <property type="match status" value="1"/>
</dbReference>
<evidence type="ECO:0000256" key="6">
    <source>
        <dbReference type="ARBA" id="ARBA00022741"/>
    </source>
</evidence>
<dbReference type="Pfam" id="PF01288">
    <property type="entry name" value="HPPK"/>
    <property type="match status" value="1"/>
</dbReference>
<evidence type="ECO:0000259" key="13">
    <source>
        <dbReference type="PROSITE" id="PS00794"/>
    </source>
</evidence>
<keyword evidence="7" id="KW-0418">Kinase</keyword>
<dbReference type="PANTHER" id="PTHR43071:SF1">
    <property type="entry name" value="2-AMINO-4-HYDROXY-6-HYDROXYMETHYLDIHYDROPTERIDINE PYROPHOSPHOKINASE"/>
    <property type="match status" value="1"/>
</dbReference>
<evidence type="ECO:0000256" key="11">
    <source>
        <dbReference type="ARBA" id="ARBA00029766"/>
    </source>
</evidence>
<organism evidence="14 15">
    <name type="scientific">Chelativorans salis</name>
    <dbReference type="NCBI Taxonomy" id="2978478"/>
    <lineage>
        <taxon>Bacteria</taxon>
        <taxon>Pseudomonadati</taxon>
        <taxon>Pseudomonadota</taxon>
        <taxon>Alphaproteobacteria</taxon>
        <taxon>Hyphomicrobiales</taxon>
        <taxon>Phyllobacteriaceae</taxon>
        <taxon>Chelativorans</taxon>
    </lineage>
</organism>
<evidence type="ECO:0000256" key="5">
    <source>
        <dbReference type="ARBA" id="ARBA00022679"/>
    </source>
</evidence>
<evidence type="ECO:0000313" key="14">
    <source>
        <dbReference type="EMBL" id="MCT7375598.1"/>
    </source>
</evidence>
<dbReference type="SUPFAM" id="SSF55083">
    <property type="entry name" value="6-hydroxymethyl-7,8-dihydropterin pyrophosphokinase, HPPK"/>
    <property type="match status" value="1"/>
</dbReference>
<keyword evidence="5 14" id="KW-0808">Transferase</keyword>
<gene>
    <name evidence="14" type="primary">folK</name>
    <name evidence="14" type="ORF">N5A92_11200</name>
</gene>
<comment type="function">
    <text evidence="10">Catalyzes the transfer of pyrophosphate from adenosine triphosphate (ATP) to 6-hydroxymethyl-7,8-dihydropterin, an enzymatic step in folate biosynthesis pathway.</text>
</comment>
<evidence type="ECO:0000313" key="15">
    <source>
        <dbReference type="Proteomes" id="UP001320831"/>
    </source>
</evidence>
<protein>
    <recommendedName>
        <fullName evidence="4">2-amino-4-hydroxy-6-hydroxymethyldihydropteridine pyrophosphokinase</fullName>
        <ecNumber evidence="3">2.7.6.3</ecNumber>
    </recommendedName>
    <alternativeName>
        <fullName evidence="11">6-hydroxymethyl-7,8-dihydropterin pyrophosphokinase</fullName>
    </alternativeName>
    <alternativeName>
        <fullName evidence="12">7,8-dihydro-6-hydroxymethylpterin-pyrophosphokinase</fullName>
    </alternativeName>
</protein>
<dbReference type="InterPro" id="IPR000550">
    <property type="entry name" value="Hppk"/>
</dbReference>
<dbReference type="GO" id="GO:0003848">
    <property type="term" value="F:2-amino-4-hydroxy-6-hydroxymethyldihydropteridine diphosphokinase activity"/>
    <property type="evidence" value="ECO:0007669"/>
    <property type="project" value="UniProtKB-EC"/>
</dbReference>
<evidence type="ECO:0000256" key="8">
    <source>
        <dbReference type="ARBA" id="ARBA00022840"/>
    </source>
</evidence>
<dbReference type="EC" id="2.7.6.3" evidence="3"/>
<evidence type="ECO:0000256" key="3">
    <source>
        <dbReference type="ARBA" id="ARBA00013253"/>
    </source>
</evidence>
<comment type="pathway">
    <text evidence="1">Cofactor biosynthesis; tetrahydrofolate biosynthesis; 2-amino-4-hydroxy-6-hydroxymethyl-7,8-dihydropteridine diphosphate from 7,8-dihydroneopterin triphosphate: step 4/4.</text>
</comment>
<dbReference type="Gene3D" id="3.30.70.560">
    <property type="entry name" value="7,8-Dihydro-6-hydroxymethylpterin-pyrophosphokinase HPPK"/>
    <property type="match status" value="1"/>
</dbReference>
<dbReference type="EMBL" id="JAOCZP010000003">
    <property type="protein sequence ID" value="MCT7375598.1"/>
    <property type="molecule type" value="Genomic_DNA"/>
</dbReference>
<evidence type="ECO:0000256" key="9">
    <source>
        <dbReference type="ARBA" id="ARBA00022909"/>
    </source>
</evidence>
<dbReference type="PANTHER" id="PTHR43071">
    <property type="entry name" value="2-AMINO-4-HYDROXY-6-HYDROXYMETHYLDIHYDROPTERIDINE PYROPHOSPHOKINASE"/>
    <property type="match status" value="1"/>
</dbReference>
<evidence type="ECO:0000256" key="1">
    <source>
        <dbReference type="ARBA" id="ARBA00005051"/>
    </source>
</evidence>
<evidence type="ECO:0000256" key="4">
    <source>
        <dbReference type="ARBA" id="ARBA00016218"/>
    </source>
</evidence>
<comment type="caution">
    <text evidence="14">The sequence shown here is derived from an EMBL/GenBank/DDBJ whole genome shotgun (WGS) entry which is preliminary data.</text>
</comment>
<name>A0ABT2LPL3_9HYPH</name>